<dbReference type="InterPro" id="IPR058738">
    <property type="entry name" value="PH-like_AREL1"/>
</dbReference>
<accession>A0AAV7K9X6</accession>
<keyword evidence="7" id="KW-0472">Membrane</keyword>
<dbReference type="AlphaFoldDB" id="A0AAV7K9X6"/>
<keyword evidence="5 6" id="KW-0833">Ubl conjugation pathway</keyword>
<evidence type="ECO:0000256" key="6">
    <source>
        <dbReference type="PROSITE-ProRule" id="PRU00104"/>
    </source>
</evidence>
<dbReference type="CDD" id="cd00078">
    <property type="entry name" value="HECTc"/>
    <property type="match status" value="1"/>
</dbReference>
<evidence type="ECO:0000256" key="7">
    <source>
        <dbReference type="SAM" id="Phobius"/>
    </source>
</evidence>
<dbReference type="EMBL" id="JAKMXF010000110">
    <property type="protein sequence ID" value="KAI6657993.1"/>
    <property type="molecule type" value="Genomic_DNA"/>
</dbReference>
<evidence type="ECO:0000256" key="1">
    <source>
        <dbReference type="ARBA" id="ARBA00000885"/>
    </source>
</evidence>
<dbReference type="PANTHER" id="PTHR11254">
    <property type="entry name" value="HECT DOMAIN UBIQUITIN-PROTEIN LIGASE"/>
    <property type="match status" value="1"/>
</dbReference>
<dbReference type="Gene3D" id="3.30.2160.10">
    <property type="entry name" value="Hect, E3 ligase catalytic domain"/>
    <property type="match status" value="1"/>
</dbReference>
<organism evidence="9 10">
    <name type="scientific">Oopsacas minuta</name>
    <dbReference type="NCBI Taxonomy" id="111878"/>
    <lineage>
        <taxon>Eukaryota</taxon>
        <taxon>Metazoa</taxon>
        <taxon>Porifera</taxon>
        <taxon>Hexactinellida</taxon>
        <taxon>Hexasterophora</taxon>
        <taxon>Lyssacinosida</taxon>
        <taxon>Leucopsacidae</taxon>
        <taxon>Oopsacas</taxon>
    </lineage>
</organism>
<dbReference type="Gene3D" id="3.90.1750.10">
    <property type="entry name" value="Hect, E3 ligase catalytic domains"/>
    <property type="match status" value="1"/>
</dbReference>
<evidence type="ECO:0000256" key="2">
    <source>
        <dbReference type="ARBA" id="ARBA00004906"/>
    </source>
</evidence>
<gene>
    <name evidence="9" type="ORF">LOD99_15708</name>
</gene>
<feature type="domain" description="HECT" evidence="8">
    <location>
        <begin position="540"/>
        <end position="881"/>
    </location>
</feature>
<keyword evidence="7" id="KW-0812">Transmembrane</keyword>
<feature type="transmembrane region" description="Helical" evidence="7">
    <location>
        <begin position="12"/>
        <end position="32"/>
    </location>
</feature>
<keyword evidence="10" id="KW-1185">Reference proteome</keyword>
<dbReference type="FunFam" id="3.30.2160.10:FF:000008">
    <property type="entry name" value="Apoptosis-resistant E3 ubiquitin protein ligase 1"/>
    <property type="match status" value="1"/>
</dbReference>
<dbReference type="PROSITE" id="PS50237">
    <property type="entry name" value="HECT"/>
    <property type="match status" value="1"/>
</dbReference>
<dbReference type="Gene3D" id="3.30.2410.10">
    <property type="entry name" value="Hect, E3 ligase catalytic domain"/>
    <property type="match status" value="1"/>
</dbReference>
<dbReference type="PANTHER" id="PTHR11254:SF340">
    <property type="entry name" value="APOPTOSIS-RESISTANT E3 UBIQUITIN PROTEIN LIGASE 1"/>
    <property type="match status" value="1"/>
</dbReference>
<dbReference type="GO" id="GO:0005829">
    <property type="term" value="C:cytosol"/>
    <property type="evidence" value="ECO:0007669"/>
    <property type="project" value="TreeGrafter"/>
</dbReference>
<feature type="transmembrane region" description="Helical" evidence="7">
    <location>
        <begin position="108"/>
        <end position="135"/>
    </location>
</feature>
<dbReference type="InterPro" id="IPR050409">
    <property type="entry name" value="E3_ubiq-protein_ligase"/>
</dbReference>
<keyword evidence="4" id="KW-0808">Transferase</keyword>
<dbReference type="GO" id="GO:0043066">
    <property type="term" value="P:negative regulation of apoptotic process"/>
    <property type="evidence" value="ECO:0007669"/>
    <property type="project" value="TreeGrafter"/>
</dbReference>
<dbReference type="EC" id="2.3.2.26" evidence="3"/>
<proteinExistence type="predicted"/>
<evidence type="ECO:0000313" key="10">
    <source>
        <dbReference type="Proteomes" id="UP001165289"/>
    </source>
</evidence>
<name>A0AAV7K9X6_9METZ</name>
<feature type="active site" description="Glycyl thioester intermediate" evidence="6">
    <location>
        <position position="848"/>
    </location>
</feature>
<sequence>MLYRCIEQIRRGNSQTVFLCFMILFFLNKLLFSNTPPVTHIDTPSCIDPNTCIQEYTSYLYTIISYFSLNAISWHRLLYWGVTLCIWYVFGRKFFYTSEAMVSFITQISLLMFLDLFFLFFLTCFMFAFVCMSIYCSVYTIASFFKTAPREIKRNWGNFPKHTKRIADKITGHNIDLYKCVLDVSNVVVGESSCLSINLINGKRESYKFKKDDVFMTEVTWTSNNQIIPVVIEPTDLTDTTSIRVSFTCYTAGEYSIKATINSRDFPKTPIFHCAVADKPDPGHSLVDLKSDCLVVGEHEQSSITVLPRDQYDNEAAMLPEKLKLIFLDTEEPAFSSSVERDLTIYLTVLQCGVFRCCIQYDGVVVGSGEFFVIVLTIMNLSRLENDIQNDNPLSITVSISNLESKQTKKKIQCQVTPKQLTFTEYFLIFFPSRFATFRMRPATKIMIDNNSNSVCINDGKQDQMNVLFSLEENRQLFIAYFNKFLLKNLGGSSDFEEKKTHFYQKLKVAVSKNRHGTHYITIDRENLLKNMINHSKDFSPSQWHKKWYVEFKGEEGMDYGGVSRELFGVLSRHIFTPTNDNQFFVYFEGNANPLSHPNPAIDLKQSEQVYILIGRLIGKCLIESACGNPIFLEARLTRSFLAQLLGLRVCATYFATDDKALYRGKIQYMNESNNVEELEQYFVEEELGKDGSVLKTVPLKPGGADILVTQTNKLQYLDLLANYRLCKRVSKQIELVCRGLYELIPDTLLSVFDESEFELLICGITTYDIKEWKDSINICTTDRQVFPNLLSWFWTLAESLPQAGRARIVQFTTGSGQLPPGGFDSLSPRFQIGLSPSSHKLPTAHTCFNQLLLPNHSTYEEFRCMFNLAMKEGAEGFGMV</sequence>
<dbReference type="InterPro" id="IPR000569">
    <property type="entry name" value="HECT_dom"/>
</dbReference>
<dbReference type="Pfam" id="PF00632">
    <property type="entry name" value="HECT"/>
    <property type="match status" value="1"/>
</dbReference>
<comment type="catalytic activity">
    <reaction evidence="1">
        <text>S-ubiquitinyl-[E2 ubiquitin-conjugating enzyme]-L-cysteine + [acceptor protein]-L-lysine = [E2 ubiquitin-conjugating enzyme]-L-cysteine + N(6)-ubiquitinyl-[acceptor protein]-L-lysine.</text>
        <dbReference type="EC" id="2.3.2.26"/>
    </reaction>
</comment>
<dbReference type="Pfam" id="PF25916">
    <property type="entry name" value="AREL1_PH-like"/>
    <property type="match status" value="1"/>
</dbReference>
<evidence type="ECO:0000256" key="5">
    <source>
        <dbReference type="ARBA" id="ARBA00022786"/>
    </source>
</evidence>
<dbReference type="GO" id="GO:0006511">
    <property type="term" value="P:ubiquitin-dependent protein catabolic process"/>
    <property type="evidence" value="ECO:0007669"/>
    <property type="project" value="TreeGrafter"/>
</dbReference>
<protein>
    <recommendedName>
        <fullName evidence="3">HECT-type E3 ubiquitin transferase</fullName>
        <ecNumber evidence="3">2.3.2.26</ecNumber>
    </recommendedName>
</protein>
<dbReference type="SMART" id="SM00119">
    <property type="entry name" value="HECTc"/>
    <property type="match status" value="1"/>
</dbReference>
<reference evidence="9 10" key="1">
    <citation type="journal article" date="2023" name="BMC Biol.">
        <title>The compact genome of the sponge Oopsacas minuta (Hexactinellida) is lacking key metazoan core genes.</title>
        <authorList>
            <person name="Santini S."/>
            <person name="Schenkelaars Q."/>
            <person name="Jourda C."/>
            <person name="Duchesne M."/>
            <person name="Belahbib H."/>
            <person name="Rocher C."/>
            <person name="Selva M."/>
            <person name="Riesgo A."/>
            <person name="Vervoort M."/>
            <person name="Leys S.P."/>
            <person name="Kodjabachian L."/>
            <person name="Le Bivic A."/>
            <person name="Borchiellini C."/>
            <person name="Claverie J.M."/>
            <person name="Renard E."/>
        </authorList>
    </citation>
    <scope>NUCLEOTIDE SEQUENCE [LARGE SCALE GENOMIC DNA]</scope>
    <source>
        <strain evidence="9">SPO-2</strain>
    </source>
</reference>
<feature type="transmembrane region" description="Helical" evidence="7">
    <location>
        <begin position="77"/>
        <end position="96"/>
    </location>
</feature>
<dbReference type="GO" id="GO:0000209">
    <property type="term" value="P:protein polyubiquitination"/>
    <property type="evidence" value="ECO:0007669"/>
    <property type="project" value="TreeGrafter"/>
</dbReference>
<dbReference type="Proteomes" id="UP001165289">
    <property type="component" value="Unassembled WGS sequence"/>
</dbReference>
<comment type="pathway">
    <text evidence="2">Protein modification; protein ubiquitination.</text>
</comment>
<dbReference type="SUPFAM" id="SSF56204">
    <property type="entry name" value="Hect, E3 ligase catalytic domain"/>
    <property type="match status" value="1"/>
</dbReference>
<evidence type="ECO:0000259" key="8">
    <source>
        <dbReference type="PROSITE" id="PS50237"/>
    </source>
</evidence>
<dbReference type="GO" id="GO:0061630">
    <property type="term" value="F:ubiquitin protein ligase activity"/>
    <property type="evidence" value="ECO:0007669"/>
    <property type="project" value="UniProtKB-EC"/>
</dbReference>
<evidence type="ECO:0000256" key="3">
    <source>
        <dbReference type="ARBA" id="ARBA00012485"/>
    </source>
</evidence>
<keyword evidence="7" id="KW-1133">Transmembrane helix</keyword>
<evidence type="ECO:0000256" key="4">
    <source>
        <dbReference type="ARBA" id="ARBA00022679"/>
    </source>
</evidence>
<evidence type="ECO:0000313" key="9">
    <source>
        <dbReference type="EMBL" id="KAI6657993.1"/>
    </source>
</evidence>
<dbReference type="InterPro" id="IPR035983">
    <property type="entry name" value="Hect_E3_ubiquitin_ligase"/>
</dbReference>
<comment type="caution">
    <text evidence="9">The sequence shown here is derived from an EMBL/GenBank/DDBJ whole genome shotgun (WGS) entry which is preliminary data.</text>
</comment>